<accession>A0A5C3LRT2</accession>
<dbReference type="Pfam" id="PF24883">
    <property type="entry name" value="NPHP3_N"/>
    <property type="match status" value="1"/>
</dbReference>
<proteinExistence type="predicted"/>
<feature type="region of interest" description="Disordered" evidence="2">
    <location>
        <begin position="81"/>
        <end position="153"/>
    </location>
</feature>
<dbReference type="STRING" id="68775.A0A5C3LRT2"/>
<dbReference type="AlphaFoldDB" id="A0A5C3LRT2"/>
<feature type="domain" description="Nephrocystin 3-like N-terminal" evidence="3">
    <location>
        <begin position="362"/>
        <end position="448"/>
    </location>
</feature>
<feature type="region of interest" description="Disordered" evidence="2">
    <location>
        <begin position="1"/>
        <end position="34"/>
    </location>
</feature>
<organism evidence="4 5">
    <name type="scientific">Crucibulum laeve</name>
    <dbReference type="NCBI Taxonomy" id="68775"/>
    <lineage>
        <taxon>Eukaryota</taxon>
        <taxon>Fungi</taxon>
        <taxon>Dikarya</taxon>
        <taxon>Basidiomycota</taxon>
        <taxon>Agaricomycotina</taxon>
        <taxon>Agaricomycetes</taxon>
        <taxon>Agaricomycetidae</taxon>
        <taxon>Agaricales</taxon>
        <taxon>Agaricineae</taxon>
        <taxon>Nidulariaceae</taxon>
        <taxon>Crucibulum</taxon>
    </lineage>
</organism>
<name>A0A5C3LRT2_9AGAR</name>
<sequence>MPSRSHKKHSPIHTKSLASTHPTTPATHPGTAVPLASVQSSPLEQLGLATSADRDVISDFDVAGCLPFARAFKKLFSRSGSLEPRQGSVTPSLAQPLPELGRPGLALSNGGEDNLLPNVVERPPDRVPTGQSHQDGAEELNAGGGAATPSDKAQRTVTTVACAALKDILRMVVRMSDVFPPLKSATAGFLVVIERVEAVDGNKKEFAKLQKKLDCLSKLLETSKDGITPSLSDWMDGLARSFENKSKSIEDKKNAHYMKGLLDSTFDASFIIEELQSLTFEIDIILLQTNLKTNTTVTEMSHNAILDRLGHVSGSEFHREDREGCLEGTRLMLLADIFKWATDSSSPHVFWLNGMAGTAHTYSSFEKALIKTLNQEIDTVGMNLHDQYHTLVLKPAQEAFKGSPKSIILSVDALDECEETKEETIEKFLMAIIDNKPSVPLKFFLAGRPEIALRDSIASVSGNRILKLHDIEDHIVEADIRLYLDKKLYSIKRLREAYTSWPPSELTAIVKRAGKLFIYAFTAYNYISYKQASPCYRLEELAKSTQPLAVNDVDDLYTTILDNAFKGATTSYQSNDEQDLKISAPLDYLMEIDHYQTPSSK</sequence>
<feature type="compositionally biased region" description="Low complexity" evidence="2">
    <location>
        <begin position="20"/>
        <end position="34"/>
    </location>
</feature>
<evidence type="ECO:0000313" key="5">
    <source>
        <dbReference type="Proteomes" id="UP000308652"/>
    </source>
</evidence>
<dbReference type="OrthoDB" id="3027122at2759"/>
<keyword evidence="5" id="KW-1185">Reference proteome</keyword>
<evidence type="ECO:0000259" key="3">
    <source>
        <dbReference type="Pfam" id="PF24883"/>
    </source>
</evidence>
<evidence type="ECO:0000313" key="4">
    <source>
        <dbReference type="EMBL" id="TFK35620.1"/>
    </source>
</evidence>
<protein>
    <recommendedName>
        <fullName evidence="3">Nephrocystin 3-like N-terminal domain-containing protein</fullName>
    </recommendedName>
</protein>
<feature type="compositionally biased region" description="Basic residues" evidence="2">
    <location>
        <begin position="1"/>
        <end position="12"/>
    </location>
</feature>
<gene>
    <name evidence="4" type="ORF">BDQ12DRAFT_714649</name>
</gene>
<dbReference type="EMBL" id="ML213620">
    <property type="protein sequence ID" value="TFK35620.1"/>
    <property type="molecule type" value="Genomic_DNA"/>
</dbReference>
<evidence type="ECO:0000256" key="1">
    <source>
        <dbReference type="ARBA" id="ARBA00022737"/>
    </source>
</evidence>
<evidence type="ECO:0000256" key="2">
    <source>
        <dbReference type="SAM" id="MobiDB-lite"/>
    </source>
</evidence>
<reference evidence="4 5" key="1">
    <citation type="journal article" date="2019" name="Nat. Ecol. Evol.">
        <title>Megaphylogeny resolves global patterns of mushroom evolution.</title>
        <authorList>
            <person name="Varga T."/>
            <person name="Krizsan K."/>
            <person name="Foldi C."/>
            <person name="Dima B."/>
            <person name="Sanchez-Garcia M."/>
            <person name="Sanchez-Ramirez S."/>
            <person name="Szollosi G.J."/>
            <person name="Szarkandi J.G."/>
            <person name="Papp V."/>
            <person name="Albert L."/>
            <person name="Andreopoulos W."/>
            <person name="Angelini C."/>
            <person name="Antonin V."/>
            <person name="Barry K.W."/>
            <person name="Bougher N.L."/>
            <person name="Buchanan P."/>
            <person name="Buyck B."/>
            <person name="Bense V."/>
            <person name="Catcheside P."/>
            <person name="Chovatia M."/>
            <person name="Cooper J."/>
            <person name="Damon W."/>
            <person name="Desjardin D."/>
            <person name="Finy P."/>
            <person name="Geml J."/>
            <person name="Haridas S."/>
            <person name="Hughes K."/>
            <person name="Justo A."/>
            <person name="Karasinski D."/>
            <person name="Kautmanova I."/>
            <person name="Kiss B."/>
            <person name="Kocsube S."/>
            <person name="Kotiranta H."/>
            <person name="LaButti K.M."/>
            <person name="Lechner B.E."/>
            <person name="Liimatainen K."/>
            <person name="Lipzen A."/>
            <person name="Lukacs Z."/>
            <person name="Mihaltcheva S."/>
            <person name="Morgado L.N."/>
            <person name="Niskanen T."/>
            <person name="Noordeloos M.E."/>
            <person name="Ohm R.A."/>
            <person name="Ortiz-Santana B."/>
            <person name="Ovrebo C."/>
            <person name="Racz N."/>
            <person name="Riley R."/>
            <person name="Savchenko A."/>
            <person name="Shiryaev A."/>
            <person name="Soop K."/>
            <person name="Spirin V."/>
            <person name="Szebenyi C."/>
            <person name="Tomsovsky M."/>
            <person name="Tulloss R.E."/>
            <person name="Uehling J."/>
            <person name="Grigoriev I.V."/>
            <person name="Vagvolgyi C."/>
            <person name="Papp T."/>
            <person name="Martin F.M."/>
            <person name="Miettinen O."/>
            <person name="Hibbett D.S."/>
            <person name="Nagy L.G."/>
        </authorList>
    </citation>
    <scope>NUCLEOTIDE SEQUENCE [LARGE SCALE GENOMIC DNA]</scope>
    <source>
        <strain evidence="4 5">CBS 166.37</strain>
    </source>
</reference>
<keyword evidence="1" id="KW-0677">Repeat</keyword>
<dbReference type="Proteomes" id="UP000308652">
    <property type="component" value="Unassembled WGS sequence"/>
</dbReference>
<dbReference type="InterPro" id="IPR056884">
    <property type="entry name" value="NPHP3-like_N"/>
</dbReference>